<evidence type="ECO:0000313" key="4">
    <source>
        <dbReference type="Proteomes" id="UP000004956"/>
    </source>
</evidence>
<evidence type="ECO:0000259" key="2">
    <source>
        <dbReference type="PROSITE" id="PS51094"/>
    </source>
</evidence>
<dbReference type="CDD" id="cd00211">
    <property type="entry name" value="PTS_IIA_fru"/>
    <property type="match status" value="1"/>
</dbReference>
<evidence type="ECO:0000313" key="3">
    <source>
        <dbReference type="EMBL" id="EHY30484.1"/>
    </source>
</evidence>
<protein>
    <submittedName>
        <fullName evidence="3">Phosphoenolpyruvate-dependent sugar phosphotransferase system, EIIA 2</fullName>
    </submittedName>
</protein>
<keyword evidence="4" id="KW-1185">Reference proteome</keyword>
<dbReference type="HOGENOM" id="CLU_072531_5_2_4"/>
<dbReference type="STRING" id="762967.HMPREF9440_02153"/>
<keyword evidence="3" id="KW-0670">Pyruvate</keyword>
<dbReference type="Proteomes" id="UP000004956">
    <property type="component" value="Unassembled WGS sequence"/>
</dbReference>
<feature type="domain" description="PTS EIIA type-2" evidence="2">
    <location>
        <begin position="45"/>
        <end position="188"/>
    </location>
</feature>
<dbReference type="Gene3D" id="3.40.930.10">
    <property type="entry name" value="Mannitol-specific EII, Chain A"/>
    <property type="match status" value="1"/>
</dbReference>
<dbReference type="PATRIC" id="fig|762967.3.peg.1689"/>
<feature type="compositionally biased region" description="Acidic residues" evidence="1">
    <location>
        <begin position="206"/>
        <end position="215"/>
    </location>
</feature>
<dbReference type="InterPro" id="IPR051541">
    <property type="entry name" value="PTS_SugarTrans_NitroReg"/>
</dbReference>
<feature type="non-terminal residue" evidence="3">
    <location>
        <position position="1"/>
    </location>
</feature>
<dbReference type="PROSITE" id="PS51094">
    <property type="entry name" value="PTS_EIIA_TYPE_2"/>
    <property type="match status" value="1"/>
</dbReference>
<dbReference type="PANTHER" id="PTHR47738:SF1">
    <property type="entry name" value="NITROGEN REGULATORY PROTEIN"/>
    <property type="match status" value="1"/>
</dbReference>
<feature type="compositionally biased region" description="Basic and acidic residues" evidence="1">
    <location>
        <begin position="195"/>
        <end position="205"/>
    </location>
</feature>
<dbReference type="PANTHER" id="PTHR47738">
    <property type="entry name" value="PTS SYSTEM FRUCTOSE-LIKE EIIA COMPONENT-RELATED"/>
    <property type="match status" value="1"/>
</dbReference>
<dbReference type="GO" id="GO:0030295">
    <property type="term" value="F:protein kinase activator activity"/>
    <property type="evidence" value="ECO:0007669"/>
    <property type="project" value="TreeGrafter"/>
</dbReference>
<reference evidence="3 4" key="1">
    <citation type="submission" date="2011-11" db="EMBL/GenBank/DDBJ databases">
        <authorList>
            <person name="Weinstock G."/>
            <person name="Sodergren E."/>
            <person name="Clifton S."/>
            <person name="Fulton L."/>
            <person name="Fulton B."/>
            <person name="Courtney L."/>
            <person name="Fronick C."/>
            <person name="Harrison M."/>
            <person name="Strong C."/>
            <person name="Farmer C."/>
            <person name="Delahaunty K."/>
            <person name="Markovic C."/>
            <person name="Hall O."/>
            <person name="Minx P."/>
            <person name="Tomlinson C."/>
            <person name="Mitreva M."/>
            <person name="Hou S."/>
            <person name="Chen J."/>
            <person name="Wollam A."/>
            <person name="Pepin K.H."/>
            <person name="Johnson M."/>
            <person name="Bhonagiri V."/>
            <person name="Zhang X."/>
            <person name="Suruliraj S."/>
            <person name="Warren W."/>
            <person name="Chinwalla A."/>
            <person name="Mardis E.R."/>
            <person name="Wilson R.K."/>
        </authorList>
    </citation>
    <scope>NUCLEOTIDE SEQUENCE [LARGE SCALE GENOMIC DNA]</scope>
    <source>
        <strain evidence="3 4">YIT 11816</strain>
    </source>
</reference>
<keyword evidence="3" id="KW-0808">Transferase</keyword>
<organism evidence="3 4">
    <name type="scientific">Sutterella parvirubra YIT 11816</name>
    <dbReference type="NCBI Taxonomy" id="762967"/>
    <lineage>
        <taxon>Bacteria</taxon>
        <taxon>Pseudomonadati</taxon>
        <taxon>Pseudomonadota</taxon>
        <taxon>Betaproteobacteria</taxon>
        <taxon>Burkholderiales</taxon>
        <taxon>Sutterellaceae</taxon>
        <taxon>Sutterella</taxon>
    </lineage>
</organism>
<dbReference type="GO" id="GO:0016740">
    <property type="term" value="F:transferase activity"/>
    <property type="evidence" value="ECO:0007669"/>
    <property type="project" value="UniProtKB-KW"/>
</dbReference>
<feature type="region of interest" description="Disordered" evidence="1">
    <location>
        <begin position="195"/>
        <end position="215"/>
    </location>
</feature>
<comment type="caution">
    <text evidence="3">The sequence shown here is derived from an EMBL/GenBank/DDBJ whole genome shotgun (WGS) entry which is preliminary data.</text>
</comment>
<dbReference type="InterPro" id="IPR016152">
    <property type="entry name" value="PTrfase/Anion_transptr"/>
</dbReference>
<accession>H3KHB0</accession>
<evidence type="ECO:0000256" key="1">
    <source>
        <dbReference type="SAM" id="MobiDB-lite"/>
    </source>
</evidence>
<dbReference type="InterPro" id="IPR002178">
    <property type="entry name" value="PTS_EIIA_type-2_dom"/>
</dbReference>
<sequence length="215" mass="23666">EFLYAPQRTPRGRIRISVDYTSFFHGSARTVNTGGHTSRMNLLQPYVTLDAVRLDIAAASRKRLFEEASLLLESAYGVAHSEAFDALIARERLGSTCMGAGCGIPHGRIEGVTEPCLVVLRTAEPVMLDAPDGRGVQLFFCLIVPEGDSSEYLGILRECAAIMNDRPMRQALMSAPDATEVCRLIHEWEPPADLHSDFDSAWHEENGEEGSSEEN</sequence>
<dbReference type="Pfam" id="PF00359">
    <property type="entry name" value="PTS_EIIA_2"/>
    <property type="match status" value="1"/>
</dbReference>
<proteinExistence type="predicted"/>
<name>H3KHB0_9BURK</name>
<gene>
    <name evidence="3" type="ORF">HMPREF9440_02153</name>
</gene>
<dbReference type="SUPFAM" id="SSF55804">
    <property type="entry name" value="Phoshotransferase/anion transport protein"/>
    <property type="match status" value="1"/>
</dbReference>
<dbReference type="EMBL" id="AFBQ01000326">
    <property type="protein sequence ID" value="EHY30484.1"/>
    <property type="molecule type" value="Genomic_DNA"/>
</dbReference>
<dbReference type="AlphaFoldDB" id="H3KHB0"/>